<reference evidence="1" key="2">
    <citation type="journal article" date="2014" name="ISME J.">
        <title>Microbial stratification in low pH oxic and suboxic macroscopic growths along an acid mine drainage.</title>
        <authorList>
            <person name="Mendez-Garcia C."/>
            <person name="Mesa V."/>
            <person name="Sprenger R.R."/>
            <person name="Richter M."/>
            <person name="Diez M.S."/>
            <person name="Solano J."/>
            <person name="Bargiela R."/>
            <person name="Golyshina O.V."/>
            <person name="Manteca A."/>
            <person name="Ramos J.L."/>
            <person name="Gallego J.R."/>
            <person name="Llorente I."/>
            <person name="Martins Dos Santos V.A."/>
            <person name="Jensen O.N."/>
            <person name="Pelaez A.I."/>
            <person name="Sanchez J."/>
            <person name="Ferrer M."/>
        </authorList>
    </citation>
    <scope>NUCLEOTIDE SEQUENCE</scope>
</reference>
<organism evidence="1">
    <name type="scientific">mine drainage metagenome</name>
    <dbReference type="NCBI Taxonomy" id="410659"/>
    <lineage>
        <taxon>unclassified sequences</taxon>
        <taxon>metagenomes</taxon>
        <taxon>ecological metagenomes</taxon>
    </lineage>
</organism>
<accession>T0ZCF7</accession>
<sequence>KPSQLSALKPGVTTLAQVEAQLGKPNTVTHNADGTTTIQYSYIHATPSASSFIPFVGPFVGHANSTVRGTTLKFTAKGVLASVSTTKTNECGGVTAC</sequence>
<reference evidence="1" key="1">
    <citation type="submission" date="2013-08" db="EMBL/GenBank/DDBJ databases">
        <authorList>
            <person name="Mendez C."/>
            <person name="Richter M."/>
            <person name="Ferrer M."/>
            <person name="Sanchez J."/>
        </authorList>
    </citation>
    <scope>NUCLEOTIDE SEQUENCE</scope>
</reference>
<comment type="caution">
    <text evidence="1">The sequence shown here is derived from an EMBL/GenBank/DDBJ whole genome shotgun (WGS) entry which is preliminary data.</text>
</comment>
<name>T0ZCF7_9ZZZZ</name>
<evidence type="ECO:0000313" key="1">
    <source>
        <dbReference type="EMBL" id="EQD27550.1"/>
    </source>
</evidence>
<proteinExistence type="predicted"/>
<protein>
    <submittedName>
        <fullName evidence="1">Uncharacterized protein</fullName>
    </submittedName>
</protein>
<gene>
    <name evidence="1" type="ORF">B1B_19112</name>
</gene>
<dbReference type="AlphaFoldDB" id="T0ZCF7"/>
<dbReference type="EMBL" id="AUZY01012841">
    <property type="protein sequence ID" value="EQD27550.1"/>
    <property type="molecule type" value="Genomic_DNA"/>
</dbReference>
<feature type="non-terminal residue" evidence="1">
    <location>
        <position position="1"/>
    </location>
</feature>